<proteinExistence type="predicted"/>
<reference evidence="2 3" key="1">
    <citation type="submission" date="2018-07" db="EMBL/GenBank/DDBJ databases">
        <title>Genome sequencing of rice bacterial endophytes.</title>
        <authorList>
            <person name="Venturi V."/>
        </authorList>
    </citation>
    <scope>NUCLEOTIDE SEQUENCE [LARGE SCALE GENOMIC DNA]</scope>
    <source>
        <strain evidence="2 3">E2333</strain>
    </source>
</reference>
<dbReference type="InterPro" id="IPR008490">
    <property type="entry name" value="Transposase_InsH_N"/>
</dbReference>
<dbReference type="EMBL" id="QRAV01000016">
    <property type="protein sequence ID" value="RDL15459.1"/>
    <property type="molecule type" value="Genomic_DNA"/>
</dbReference>
<dbReference type="Pfam" id="PF05598">
    <property type="entry name" value="DUF772"/>
    <property type="match status" value="1"/>
</dbReference>
<comment type="caution">
    <text evidence="2">The sequence shown here is derived from an EMBL/GenBank/DDBJ whole genome shotgun (WGS) entry which is preliminary data.</text>
</comment>
<dbReference type="Proteomes" id="UP000255365">
    <property type="component" value="Unassembled WGS sequence"/>
</dbReference>
<dbReference type="PANTHER" id="PTHR33408:SF2">
    <property type="entry name" value="TRANSPOSASE DDE DOMAIN-CONTAINING PROTEIN"/>
    <property type="match status" value="1"/>
</dbReference>
<evidence type="ECO:0000313" key="3">
    <source>
        <dbReference type="Proteomes" id="UP000255365"/>
    </source>
</evidence>
<organism evidence="2 3">
    <name type="scientific">Pseudomonas jessenii</name>
    <dbReference type="NCBI Taxonomy" id="77298"/>
    <lineage>
        <taxon>Bacteria</taxon>
        <taxon>Pseudomonadati</taxon>
        <taxon>Pseudomonadota</taxon>
        <taxon>Gammaproteobacteria</taxon>
        <taxon>Pseudomonadales</taxon>
        <taxon>Pseudomonadaceae</taxon>
        <taxon>Pseudomonas</taxon>
    </lineage>
</organism>
<sequence>MGIFLMRYLQGENRSRTALFPVPLDDPADLLKLDLYGYFQRIGSSQRLEAECQRNVEVMWLLVLLAPDFKTIADFRRDNSPAFTATRLRFASLYLLVMCLVSPNGRGAPPPRINPATQPADGPFKVKSCSRACAHFVKW</sequence>
<feature type="domain" description="Transposase InsH N-terminal" evidence="1">
    <location>
        <begin position="26"/>
        <end position="77"/>
    </location>
</feature>
<evidence type="ECO:0000259" key="1">
    <source>
        <dbReference type="Pfam" id="PF05598"/>
    </source>
</evidence>
<gene>
    <name evidence="2" type="ORF">DEU51_11692</name>
</gene>
<dbReference type="PANTHER" id="PTHR33408">
    <property type="entry name" value="TRANSPOSASE"/>
    <property type="match status" value="1"/>
</dbReference>
<protein>
    <submittedName>
        <fullName evidence="2">Transposase-like protein DUF772</fullName>
    </submittedName>
</protein>
<name>A0A370S6T0_PSEJE</name>
<dbReference type="AlphaFoldDB" id="A0A370S6T0"/>
<accession>A0A370S6T0</accession>
<evidence type="ECO:0000313" key="2">
    <source>
        <dbReference type="EMBL" id="RDL15459.1"/>
    </source>
</evidence>